<evidence type="ECO:0000256" key="1">
    <source>
        <dbReference type="ARBA" id="ARBA00007828"/>
    </source>
</evidence>
<evidence type="ECO:0000256" key="5">
    <source>
        <dbReference type="ARBA" id="ARBA00023262"/>
    </source>
</evidence>
<feature type="domain" description="EF-hand" evidence="6">
    <location>
        <begin position="85"/>
        <end position="120"/>
    </location>
</feature>
<dbReference type="PROSITE" id="PS00018">
    <property type="entry name" value="EF_HAND_1"/>
    <property type="match status" value="2"/>
</dbReference>
<dbReference type="CDD" id="cd00051">
    <property type="entry name" value="EFh"/>
    <property type="match status" value="1"/>
</dbReference>
<keyword evidence="4" id="KW-0455">Luminescence</keyword>
<keyword evidence="8" id="KW-1185">Reference proteome</keyword>
<keyword evidence="2" id="KW-0677">Repeat</keyword>
<dbReference type="PANTHER" id="PTHR23048:SF0">
    <property type="entry name" value="CALMODULIN LIKE 3"/>
    <property type="match status" value="1"/>
</dbReference>
<sequence length="224" mass="25902">MEFLSDGFFTRRHKVENVEYYLKESVKKMAERDVLIKRPAKVVSERNQMTESGIRDIFQLYGEGRGNSVQASQLRVIFEQMGFPMSDDHCENLIETADQDGDGALDLKEFVNFVLYGVLNVEDTEDEIMECFRVFDPDETGFIPSQELRRIMTQLGDELTDSEINKVIQQSDIDGDGSINYAEYVKKIYLSNHRYEAVNKRDWENILAKMRNVSLENNTPEAEA</sequence>
<dbReference type="OrthoDB" id="26525at2759"/>
<feature type="domain" description="EF-hand" evidence="6">
    <location>
        <begin position="159"/>
        <end position="194"/>
    </location>
</feature>
<accession>A0A7M5WW44</accession>
<evidence type="ECO:0000256" key="3">
    <source>
        <dbReference type="ARBA" id="ARBA00022837"/>
    </source>
</evidence>
<dbReference type="SUPFAM" id="SSF47473">
    <property type="entry name" value="EF-hand"/>
    <property type="match status" value="1"/>
</dbReference>
<dbReference type="InterPro" id="IPR011992">
    <property type="entry name" value="EF-hand-dom_pair"/>
</dbReference>
<dbReference type="Pfam" id="PF13499">
    <property type="entry name" value="EF-hand_7"/>
    <property type="match status" value="2"/>
</dbReference>
<dbReference type="GO" id="GO:0016460">
    <property type="term" value="C:myosin II complex"/>
    <property type="evidence" value="ECO:0007669"/>
    <property type="project" value="TreeGrafter"/>
</dbReference>
<reference evidence="7" key="1">
    <citation type="submission" date="2021-01" db="UniProtKB">
        <authorList>
            <consortium name="EnsemblMetazoa"/>
        </authorList>
    </citation>
    <scope>IDENTIFICATION</scope>
</reference>
<evidence type="ECO:0000313" key="8">
    <source>
        <dbReference type="Proteomes" id="UP000594262"/>
    </source>
</evidence>
<proteinExistence type="inferred from homology"/>
<dbReference type="Proteomes" id="UP000594262">
    <property type="component" value="Unplaced"/>
</dbReference>
<dbReference type="EnsemblMetazoa" id="CLYHEMT013770.1">
    <property type="protein sequence ID" value="CLYHEMP013770.1"/>
    <property type="gene ID" value="CLYHEMG013770"/>
</dbReference>
<evidence type="ECO:0000256" key="2">
    <source>
        <dbReference type="ARBA" id="ARBA00022737"/>
    </source>
</evidence>
<evidence type="ECO:0000313" key="7">
    <source>
        <dbReference type="EnsemblMetazoa" id="CLYHEMP013770.1"/>
    </source>
</evidence>
<dbReference type="AlphaFoldDB" id="A0A7M5WW44"/>
<name>A0A7M5WW44_9CNID</name>
<dbReference type="GO" id="GO:0008218">
    <property type="term" value="P:bioluminescence"/>
    <property type="evidence" value="ECO:0007669"/>
    <property type="project" value="UniProtKB-KW"/>
</dbReference>
<comment type="similarity">
    <text evidence="1">Belongs to the aequorin family.</text>
</comment>
<dbReference type="GeneID" id="136802518"/>
<keyword evidence="3" id="KW-0106">Calcium</keyword>
<evidence type="ECO:0000256" key="4">
    <source>
        <dbReference type="ARBA" id="ARBA00023223"/>
    </source>
</evidence>
<dbReference type="InterPro" id="IPR018247">
    <property type="entry name" value="EF_Hand_1_Ca_BS"/>
</dbReference>
<keyword evidence="5" id="KW-0599">Photoprotein</keyword>
<organism evidence="7 8">
    <name type="scientific">Clytia hemisphaerica</name>
    <dbReference type="NCBI Taxonomy" id="252671"/>
    <lineage>
        <taxon>Eukaryota</taxon>
        <taxon>Metazoa</taxon>
        <taxon>Cnidaria</taxon>
        <taxon>Hydrozoa</taxon>
        <taxon>Hydroidolina</taxon>
        <taxon>Leptothecata</taxon>
        <taxon>Obeliida</taxon>
        <taxon>Clytiidae</taxon>
        <taxon>Clytia</taxon>
    </lineage>
</organism>
<evidence type="ECO:0000259" key="6">
    <source>
        <dbReference type="PROSITE" id="PS50222"/>
    </source>
</evidence>
<dbReference type="InterPro" id="IPR050230">
    <property type="entry name" value="CALM/Myosin/TropC-like"/>
</dbReference>
<protein>
    <recommendedName>
        <fullName evidence="6">EF-hand domain-containing protein</fullName>
    </recommendedName>
</protein>
<dbReference type="GO" id="GO:0005509">
    <property type="term" value="F:calcium ion binding"/>
    <property type="evidence" value="ECO:0007669"/>
    <property type="project" value="InterPro"/>
</dbReference>
<feature type="domain" description="EF-hand" evidence="6">
    <location>
        <begin position="123"/>
        <end position="158"/>
    </location>
</feature>
<dbReference type="Gene3D" id="1.10.238.10">
    <property type="entry name" value="EF-hand"/>
    <property type="match status" value="2"/>
</dbReference>
<dbReference type="PANTHER" id="PTHR23048">
    <property type="entry name" value="MYOSIN LIGHT CHAIN 1, 3"/>
    <property type="match status" value="1"/>
</dbReference>
<dbReference type="SMART" id="SM00054">
    <property type="entry name" value="EFh"/>
    <property type="match status" value="3"/>
</dbReference>
<dbReference type="FunFam" id="1.10.238.10:FF:000178">
    <property type="entry name" value="Calmodulin-2 A"/>
    <property type="match status" value="1"/>
</dbReference>
<dbReference type="RefSeq" id="XP_066915357.1">
    <property type="nucleotide sequence ID" value="XM_067059256.1"/>
</dbReference>
<dbReference type="PROSITE" id="PS50222">
    <property type="entry name" value="EF_HAND_2"/>
    <property type="match status" value="3"/>
</dbReference>
<dbReference type="InterPro" id="IPR002048">
    <property type="entry name" value="EF_hand_dom"/>
</dbReference>